<dbReference type="Proteomes" id="UP000547879">
    <property type="component" value="Unassembled WGS sequence"/>
</dbReference>
<gene>
    <name evidence="2" type="ORF">HNQ72_005027</name>
</gene>
<sequence>MAAVVLEHEKPQQKSGRRHDQNHAWPELKIEGKPGPEPKQQERYDCDCKLIDGATYIRLSIFCEDLQPSFFI</sequence>
<evidence type="ECO:0000313" key="2">
    <source>
        <dbReference type="EMBL" id="MBB6165181.1"/>
    </source>
</evidence>
<reference evidence="2 3" key="1">
    <citation type="submission" date="2020-08" db="EMBL/GenBank/DDBJ databases">
        <title>Genomic Encyclopedia of Type Strains, Phase IV (KMG-IV): sequencing the most valuable type-strain genomes for metagenomic binning, comparative biology and taxonomic classification.</title>
        <authorList>
            <person name="Goeker M."/>
        </authorList>
    </citation>
    <scope>NUCLEOTIDE SEQUENCE [LARGE SCALE GENOMIC DNA]</scope>
    <source>
        <strain evidence="2 3">DSM 100734</strain>
    </source>
</reference>
<comment type="caution">
    <text evidence="2">The sequence shown here is derived from an EMBL/GenBank/DDBJ whole genome shotgun (WGS) entry which is preliminary data.</text>
</comment>
<accession>A0A7W9YAS6</accession>
<keyword evidence="3" id="KW-1185">Reference proteome</keyword>
<evidence type="ECO:0000313" key="3">
    <source>
        <dbReference type="Proteomes" id="UP000547879"/>
    </source>
</evidence>
<dbReference type="AlphaFoldDB" id="A0A7W9YAS6"/>
<evidence type="ECO:0000256" key="1">
    <source>
        <dbReference type="SAM" id="MobiDB-lite"/>
    </source>
</evidence>
<organism evidence="2 3">
    <name type="scientific">Rhizobium wenxiniae</name>
    <dbReference type="NCBI Taxonomy" id="1737357"/>
    <lineage>
        <taxon>Bacteria</taxon>
        <taxon>Pseudomonadati</taxon>
        <taxon>Pseudomonadota</taxon>
        <taxon>Alphaproteobacteria</taxon>
        <taxon>Hyphomicrobiales</taxon>
        <taxon>Rhizobiaceae</taxon>
        <taxon>Rhizobium/Agrobacterium group</taxon>
        <taxon>Rhizobium</taxon>
    </lineage>
</organism>
<proteinExistence type="predicted"/>
<feature type="region of interest" description="Disordered" evidence="1">
    <location>
        <begin position="1"/>
        <end position="42"/>
    </location>
</feature>
<name>A0A7W9YAS6_9HYPH</name>
<dbReference type="EMBL" id="JACHEG010000008">
    <property type="protein sequence ID" value="MBB6165181.1"/>
    <property type="molecule type" value="Genomic_DNA"/>
</dbReference>
<protein>
    <submittedName>
        <fullName evidence="2">Uncharacterized protein</fullName>
    </submittedName>
</protein>